<dbReference type="Proteomes" id="UP000092247">
    <property type="component" value="Unassembled WGS sequence"/>
</dbReference>
<keyword evidence="1" id="KW-0472">Membrane</keyword>
<feature type="transmembrane region" description="Helical" evidence="1">
    <location>
        <begin position="39"/>
        <end position="59"/>
    </location>
</feature>
<keyword evidence="1" id="KW-0812">Transmembrane</keyword>
<evidence type="ECO:0000256" key="1">
    <source>
        <dbReference type="SAM" id="Phobius"/>
    </source>
</evidence>
<accession>A0A1B8HEF9</accession>
<organism evidence="2 3">
    <name type="scientific">Morganella psychrotolerans</name>
    <dbReference type="NCBI Taxonomy" id="368603"/>
    <lineage>
        <taxon>Bacteria</taxon>
        <taxon>Pseudomonadati</taxon>
        <taxon>Pseudomonadota</taxon>
        <taxon>Gammaproteobacteria</taxon>
        <taxon>Enterobacterales</taxon>
        <taxon>Morganellaceae</taxon>
        <taxon>Morganella</taxon>
    </lineage>
</organism>
<protein>
    <submittedName>
        <fullName evidence="2">Uncharacterized protein</fullName>
    </submittedName>
</protein>
<dbReference type="AlphaFoldDB" id="A0A1B8HEF9"/>
<name>A0A1B8HEF9_9GAMM</name>
<dbReference type="EMBL" id="LZEX01000012">
    <property type="protein sequence ID" value="OBU07432.1"/>
    <property type="molecule type" value="Genomic_DNA"/>
</dbReference>
<evidence type="ECO:0000313" key="2">
    <source>
        <dbReference type="EMBL" id="OBU07432.1"/>
    </source>
</evidence>
<gene>
    <name evidence="2" type="ORF">AYY17_05410</name>
</gene>
<proteinExistence type="predicted"/>
<reference evidence="2 3" key="1">
    <citation type="submission" date="2016-06" db="EMBL/GenBank/DDBJ databases">
        <authorList>
            <person name="Kjaerup R.B."/>
            <person name="Dalgaard T.S."/>
            <person name="Juul-Madsen H.R."/>
        </authorList>
    </citation>
    <scope>NUCLEOTIDE SEQUENCE [LARGE SCALE GENOMIC DNA]</scope>
    <source>
        <strain evidence="2 3">GCSL-Mp3</strain>
    </source>
</reference>
<comment type="caution">
    <text evidence="2">The sequence shown here is derived from an EMBL/GenBank/DDBJ whole genome shotgun (WGS) entry which is preliminary data.</text>
</comment>
<keyword evidence="1" id="KW-1133">Transmembrane helix</keyword>
<evidence type="ECO:0000313" key="3">
    <source>
        <dbReference type="Proteomes" id="UP000092247"/>
    </source>
</evidence>
<sequence length="60" mass="6946">MIVWAFQSGFHVYISDGTQMDRPLTEIRNMDDFYQQWEIFAGVQIGMSIHIGLLLLVIIS</sequence>